<feature type="domain" description="Integrase catalytic" evidence="6">
    <location>
        <begin position="100"/>
        <end position="279"/>
    </location>
</feature>
<evidence type="ECO:0000313" key="8">
    <source>
        <dbReference type="EMBL" id="RZS62225.1"/>
    </source>
</evidence>
<evidence type="ECO:0000256" key="1">
    <source>
        <dbReference type="ARBA" id="ARBA00009277"/>
    </source>
</evidence>
<evidence type="ECO:0000313" key="10">
    <source>
        <dbReference type="Proteomes" id="UP000293852"/>
    </source>
</evidence>
<dbReference type="PROSITE" id="PS50994">
    <property type="entry name" value="INTEGRASE"/>
    <property type="match status" value="1"/>
</dbReference>
<evidence type="ECO:0000259" key="6">
    <source>
        <dbReference type="PROSITE" id="PS50994"/>
    </source>
</evidence>
<dbReference type="InterPro" id="IPR017894">
    <property type="entry name" value="HTH_IS21_transposase_type"/>
</dbReference>
<keyword evidence="2" id="KW-0815">Transposition</keyword>
<dbReference type="GO" id="GO:0006310">
    <property type="term" value="P:DNA recombination"/>
    <property type="evidence" value="ECO:0007669"/>
    <property type="project" value="UniProtKB-KW"/>
</dbReference>
<dbReference type="PANTHER" id="PTHR35004:SF8">
    <property type="entry name" value="TRANSPOSASE RV3428C-RELATED"/>
    <property type="match status" value="1"/>
</dbReference>
<dbReference type="EMBL" id="SGWX01000001">
    <property type="protein sequence ID" value="RZS62679.1"/>
    <property type="molecule type" value="Genomic_DNA"/>
</dbReference>
<sequence>MENWAEIRRLHRSEGVAIKEIARRLGIARNTVRAALASDRPPQYERAKTGSVVDAYEPAIRSLLLNAPRMSAPEIASRINWPHSMSPLKKRLTTLRPQYVGLDPSDRTEYEAGDIAQCDLWFPDYKIPVGPGQEEILPVLAMTLGFSKMTAAVMIPTRKGGDILAGMWNLIRGWGKAPRQLVWDREAAIGGRGKPTVEAASFAGTLGVSITLAPAVDPEFKGGIERRNKYFETSFLPGRTFTSPQDFNTQFAHWLETTANVRRMRVIRARPIDLFQQDLAAMVDLPPIAPMIGLTHRVRLGRDYYVRIDSNDYSVDPRAIGRFVDIRATADQVIVTCDGQVVADHTRSWARELTITDPEHREIAKALRHDLAERRKASRATRTHADGHVVAIRALPEYDALFGVDFDPRPDSGAGSTAEGTR</sequence>
<dbReference type="SUPFAM" id="SSF53098">
    <property type="entry name" value="Ribonuclease H-like"/>
    <property type="match status" value="1"/>
</dbReference>
<keyword evidence="3" id="KW-0238">DNA-binding</keyword>
<evidence type="ECO:0000313" key="9">
    <source>
        <dbReference type="EMBL" id="RZS62679.1"/>
    </source>
</evidence>
<protein>
    <submittedName>
        <fullName evidence="7">Transposase</fullName>
    </submittedName>
</protein>
<dbReference type="EMBL" id="SGWX01000001">
    <property type="protein sequence ID" value="RZS61209.1"/>
    <property type="molecule type" value="Genomic_DNA"/>
</dbReference>
<dbReference type="NCBIfam" id="NF033546">
    <property type="entry name" value="transpos_IS21"/>
    <property type="match status" value="1"/>
</dbReference>
<dbReference type="Pfam" id="PF22483">
    <property type="entry name" value="Mu-transpos_C_2"/>
    <property type="match status" value="1"/>
</dbReference>
<dbReference type="InterPro" id="IPR054353">
    <property type="entry name" value="IstA-like_C"/>
</dbReference>
<keyword evidence="10" id="KW-1185">Reference proteome</keyword>
<evidence type="ECO:0000259" key="5">
    <source>
        <dbReference type="PROSITE" id="PS50531"/>
    </source>
</evidence>
<accession>A0A4Q7M5B5</accession>
<dbReference type="GO" id="GO:0015074">
    <property type="term" value="P:DNA integration"/>
    <property type="evidence" value="ECO:0007669"/>
    <property type="project" value="InterPro"/>
</dbReference>
<gene>
    <name evidence="7" type="ORF">EV386_1500</name>
    <name evidence="8" type="ORF">EV386_2547</name>
    <name evidence="9" type="ORF">EV386_3024</name>
</gene>
<dbReference type="Gene3D" id="3.30.420.10">
    <property type="entry name" value="Ribonuclease H-like superfamily/Ribonuclease H"/>
    <property type="match status" value="1"/>
</dbReference>
<evidence type="ECO:0000256" key="3">
    <source>
        <dbReference type="ARBA" id="ARBA00023125"/>
    </source>
</evidence>
<dbReference type="InterPro" id="IPR012337">
    <property type="entry name" value="RNaseH-like_sf"/>
</dbReference>
<comment type="similarity">
    <text evidence="1">Belongs to the transposase IS21/IS408/IS1162 family.</text>
</comment>
<evidence type="ECO:0000256" key="4">
    <source>
        <dbReference type="ARBA" id="ARBA00023172"/>
    </source>
</evidence>
<dbReference type="InterPro" id="IPR001584">
    <property type="entry name" value="Integrase_cat-core"/>
</dbReference>
<keyword evidence="4" id="KW-0233">DNA recombination</keyword>
<comment type="caution">
    <text evidence="7">The sequence shown here is derived from an EMBL/GenBank/DDBJ whole genome shotgun (WGS) entry which is preliminary data.</text>
</comment>
<dbReference type="GO" id="GO:0003677">
    <property type="term" value="F:DNA binding"/>
    <property type="evidence" value="ECO:0007669"/>
    <property type="project" value="UniProtKB-KW"/>
</dbReference>
<organism evidence="7 10">
    <name type="scientific">Xylanimonas ulmi</name>
    <dbReference type="NCBI Taxonomy" id="228973"/>
    <lineage>
        <taxon>Bacteria</taxon>
        <taxon>Bacillati</taxon>
        <taxon>Actinomycetota</taxon>
        <taxon>Actinomycetes</taxon>
        <taxon>Micrococcales</taxon>
        <taxon>Promicromonosporaceae</taxon>
        <taxon>Xylanimonas</taxon>
    </lineage>
</organism>
<dbReference type="Proteomes" id="UP000293852">
    <property type="component" value="Unassembled WGS sequence"/>
</dbReference>
<feature type="domain" description="HTH IS21-type" evidence="5">
    <location>
        <begin position="3"/>
        <end position="64"/>
    </location>
</feature>
<evidence type="ECO:0000313" key="7">
    <source>
        <dbReference type="EMBL" id="RZS61209.1"/>
    </source>
</evidence>
<dbReference type="AlphaFoldDB" id="A0A4Q7M5B5"/>
<dbReference type="Gene3D" id="1.10.10.60">
    <property type="entry name" value="Homeodomain-like"/>
    <property type="match status" value="1"/>
</dbReference>
<evidence type="ECO:0000256" key="2">
    <source>
        <dbReference type="ARBA" id="ARBA00022578"/>
    </source>
</evidence>
<dbReference type="GO" id="GO:0032196">
    <property type="term" value="P:transposition"/>
    <property type="evidence" value="ECO:0007669"/>
    <property type="project" value="UniProtKB-KW"/>
</dbReference>
<reference evidence="7 10" key="1">
    <citation type="submission" date="2019-02" db="EMBL/GenBank/DDBJ databases">
        <title>Sequencing the genomes of 1000 actinobacteria strains.</title>
        <authorList>
            <person name="Klenk H.-P."/>
        </authorList>
    </citation>
    <scope>NUCLEOTIDE SEQUENCE [LARGE SCALE GENOMIC DNA]</scope>
    <source>
        <strain evidence="7 10">DSM 16932</strain>
    </source>
</reference>
<dbReference type="InterPro" id="IPR036397">
    <property type="entry name" value="RNaseH_sf"/>
</dbReference>
<proteinExistence type="inferred from homology"/>
<dbReference type="PANTHER" id="PTHR35004">
    <property type="entry name" value="TRANSPOSASE RV3428C-RELATED"/>
    <property type="match status" value="1"/>
</dbReference>
<dbReference type="EMBL" id="SGWX01000001">
    <property type="protein sequence ID" value="RZS62225.1"/>
    <property type="molecule type" value="Genomic_DNA"/>
</dbReference>
<name>A0A4Q7M5B5_9MICO</name>
<dbReference type="PROSITE" id="PS50531">
    <property type="entry name" value="HTH_IS21"/>
    <property type="match status" value="1"/>
</dbReference>